<dbReference type="Proteomes" id="UP001595752">
    <property type="component" value="Unassembled WGS sequence"/>
</dbReference>
<dbReference type="Gene3D" id="1.10.150.520">
    <property type="match status" value="1"/>
</dbReference>
<evidence type="ECO:0000256" key="1">
    <source>
        <dbReference type="ARBA" id="ARBA00001946"/>
    </source>
</evidence>
<accession>A0ABV8BAZ6</accession>
<dbReference type="Gene3D" id="3.40.50.1000">
    <property type="entry name" value="HAD superfamily/HAD-like"/>
    <property type="match status" value="1"/>
</dbReference>
<evidence type="ECO:0000313" key="5">
    <source>
        <dbReference type="EMBL" id="MFC3886642.1"/>
    </source>
</evidence>
<organism evidence="5 6">
    <name type="scientific">Bacillus songklensis</name>
    <dbReference type="NCBI Taxonomy" id="1069116"/>
    <lineage>
        <taxon>Bacteria</taxon>
        <taxon>Bacillati</taxon>
        <taxon>Bacillota</taxon>
        <taxon>Bacilli</taxon>
        <taxon>Bacillales</taxon>
        <taxon>Bacillaceae</taxon>
        <taxon>Bacillus</taxon>
    </lineage>
</organism>
<dbReference type="SUPFAM" id="SSF56784">
    <property type="entry name" value="HAD-like"/>
    <property type="match status" value="1"/>
</dbReference>
<evidence type="ECO:0000256" key="2">
    <source>
        <dbReference type="ARBA" id="ARBA00022723"/>
    </source>
</evidence>
<dbReference type="RefSeq" id="WP_377919058.1">
    <property type="nucleotide sequence ID" value="NZ_JBHRZT010000073.1"/>
</dbReference>
<dbReference type="InterPro" id="IPR036412">
    <property type="entry name" value="HAD-like_sf"/>
</dbReference>
<dbReference type="PANTHER" id="PTHR46470:SF2">
    <property type="entry name" value="GLYCERALDEHYDE 3-PHOSPHATE PHOSPHATASE"/>
    <property type="match status" value="1"/>
</dbReference>
<protein>
    <submittedName>
        <fullName evidence="5">HAD family hydrolase</fullName>
        <ecNumber evidence="5">3.1.3.-</ecNumber>
    </submittedName>
</protein>
<comment type="caution">
    <text evidence="5">The sequence shown here is derived from an EMBL/GenBank/DDBJ whole genome shotgun (WGS) entry which is preliminary data.</text>
</comment>
<evidence type="ECO:0000256" key="3">
    <source>
        <dbReference type="ARBA" id="ARBA00022801"/>
    </source>
</evidence>
<reference evidence="6" key="1">
    <citation type="journal article" date="2019" name="Int. J. Syst. Evol. Microbiol.">
        <title>The Global Catalogue of Microorganisms (GCM) 10K type strain sequencing project: providing services to taxonomists for standard genome sequencing and annotation.</title>
        <authorList>
            <consortium name="The Broad Institute Genomics Platform"/>
            <consortium name="The Broad Institute Genome Sequencing Center for Infectious Disease"/>
            <person name="Wu L."/>
            <person name="Ma J."/>
        </authorList>
    </citation>
    <scope>NUCLEOTIDE SEQUENCE [LARGE SCALE GENOMIC DNA]</scope>
    <source>
        <strain evidence="6">CCUG 61889</strain>
    </source>
</reference>
<dbReference type="InterPro" id="IPR051400">
    <property type="entry name" value="HAD-like_hydrolase"/>
</dbReference>
<dbReference type="EC" id="3.1.3.-" evidence="5"/>
<name>A0ABV8BAZ6_9BACI</name>
<sequence>MKVLVFDLDDTLYDEKTFVMSGFRAVSDYLQSNFNIPKEESFGLMVEDLKENGRGHIFDNILNRYNIHSKSSVKKCVSIYRTHQPTISLDPEADNCLSKFNIYPIYIVTDGNKMVQYNKLKALGLHERVRFCFITHRYGLCHAKPSPYCFNKICHMEKVDPTQVVYIGDNPKKDFIGIKPLGFKTIRVKKGDYADLTLSPEYEAHYTIHSLSELTDDLLKELSRI</sequence>
<dbReference type="InterPro" id="IPR006439">
    <property type="entry name" value="HAD-SF_hydro_IA"/>
</dbReference>
<evidence type="ECO:0000313" key="6">
    <source>
        <dbReference type="Proteomes" id="UP001595752"/>
    </source>
</evidence>
<dbReference type="EMBL" id="JBHRZT010000073">
    <property type="protein sequence ID" value="MFC3886642.1"/>
    <property type="molecule type" value="Genomic_DNA"/>
</dbReference>
<keyword evidence="6" id="KW-1185">Reference proteome</keyword>
<keyword evidence="3 5" id="KW-0378">Hydrolase</keyword>
<proteinExistence type="predicted"/>
<evidence type="ECO:0000256" key="4">
    <source>
        <dbReference type="ARBA" id="ARBA00022842"/>
    </source>
</evidence>
<dbReference type="GO" id="GO:0016787">
    <property type="term" value="F:hydrolase activity"/>
    <property type="evidence" value="ECO:0007669"/>
    <property type="project" value="UniProtKB-KW"/>
</dbReference>
<keyword evidence="4" id="KW-0460">Magnesium</keyword>
<dbReference type="Pfam" id="PF00702">
    <property type="entry name" value="Hydrolase"/>
    <property type="match status" value="1"/>
</dbReference>
<dbReference type="NCBIfam" id="TIGR01549">
    <property type="entry name" value="HAD-SF-IA-v1"/>
    <property type="match status" value="1"/>
</dbReference>
<dbReference type="PANTHER" id="PTHR46470">
    <property type="entry name" value="N-ACYLNEURAMINATE-9-PHOSPHATASE"/>
    <property type="match status" value="1"/>
</dbReference>
<dbReference type="InterPro" id="IPR023214">
    <property type="entry name" value="HAD_sf"/>
</dbReference>
<gene>
    <name evidence="5" type="ORF">ACFOU2_25350</name>
</gene>
<dbReference type="SFLD" id="SFLDG01129">
    <property type="entry name" value="C1.5:_HAD__Beta-PGM__Phosphata"/>
    <property type="match status" value="1"/>
</dbReference>
<keyword evidence="2" id="KW-0479">Metal-binding</keyword>
<dbReference type="SFLD" id="SFLDS00003">
    <property type="entry name" value="Haloacid_Dehalogenase"/>
    <property type="match status" value="1"/>
</dbReference>
<comment type="cofactor">
    <cofactor evidence="1">
        <name>Mg(2+)</name>
        <dbReference type="ChEBI" id="CHEBI:18420"/>
    </cofactor>
</comment>